<dbReference type="SUPFAM" id="SSF75011">
    <property type="entry name" value="3-carboxy-cis,cis-mucoante lactonizing enzyme"/>
    <property type="match status" value="1"/>
</dbReference>
<accession>M9LV62</accession>
<evidence type="ECO:0000313" key="5">
    <source>
        <dbReference type="Proteomes" id="UP000011976"/>
    </source>
</evidence>
<dbReference type="InterPro" id="IPR050282">
    <property type="entry name" value="Cycloisomerase_2"/>
</dbReference>
<feature type="compositionally biased region" description="Acidic residues" evidence="2">
    <location>
        <begin position="437"/>
        <end position="498"/>
    </location>
</feature>
<dbReference type="Pfam" id="PF10282">
    <property type="entry name" value="Lactonase"/>
    <property type="match status" value="1"/>
</dbReference>
<feature type="region of interest" description="Disordered" evidence="2">
    <location>
        <begin position="890"/>
        <end position="909"/>
    </location>
</feature>
<dbReference type="GO" id="GO:0001401">
    <property type="term" value="C:SAM complex"/>
    <property type="evidence" value="ECO:0007669"/>
    <property type="project" value="InterPro"/>
</dbReference>
<feature type="region of interest" description="Disordered" evidence="2">
    <location>
        <begin position="362"/>
        <end position="401"/>
    </location>
</feature>
<evidence type="ECO:0000313" key="4">
    <source>
        <dbReference type="EMBL" id="GAC73519.1"/>
    </source>
</evidence>
<dbReference type="PANTHER" id="PTHR30344">
    <property type="entry name" value="6-PHOSPHOGLUCONOLACTONASE-RELATED"/>
    <property type="match status" value="1"/>
</dbReference>
<dbReference type="InterPro" id="IPR015943">
    <property type="entry name" value="WD40/YVTN_repeat-like_dom_sf"/>
</dbReference>
<evidence type="ECO:0000256" key="1">
    <source>
        <dbReference type="ARBA" id="ARBA00005564"/>
    </source>
</evidence>
<name>M9LV62_PSEA3</name>
<evidence type="ECO:0000259" key="3">
    <source>
        <dbReference type="Pfam" id="PF10568"/>
    </source>
</evidence>
<dbReference type="STRING" id="1151754.M9LV62"/>
<dbReference type="Proteomes" id="UP000011976">
    <property type="component" value="Unassembled WGS sequence"/>
</dbReference>
<dbReference type="InterPro" id="IPR019405">
    <property type="entry name" value="Lactonase_7-beta_prop"/>
</dbReference>
<dbReference type="PANTHER" id="PTHR30344:SF4">
    <property type="entry name" value="CYCLASE, PUTATIVE (AFU_ORTHOLOGUE AFUA_6G11580)-RELATED"/>
    <property type="match status" value="1"/>
</dbReference>
<feature type="compositionally biased region" description="Low complexity" evidence="2">
    <location>
        <begin position="378"/>
        <end position="396"/>
    </location>
</feature>
<evidence type="ECO:0000256" key="2">
    <source>
        <dbReference type="SAM" id="MobiDB-lite"/>
    </source>
</evidence>
<dbReference type="AlphaFoldDB" id="M9LV62"/>
<comment type="similarity">
    <text evidence="1">Belongs to the cycloisomerase 2 family.</text>
</comment>
<dbReference type="Pfam" id="PF10568">
    <property type="entry name" value="Tom37"/>
    <property type="match status" value="1"/>
</dbReference>
<reference evidence="5" key="1">
    <citation type="journal article" date="2013" name="Genome Announc.">
        <title>Genome sequence of the basidiomycetous yeast Pseudozyma antarctica T-34, a producer of the glycolipid biosurfactants mannosylerythritol lipids.</title>
        <authorList>
            <person name="Morita T."/>
            <person name="Koike H."/>
            <person name="Koyama Y."/>
            <person name="Hagiwara H."/>
            <person name="Ito E."/>
            <person name="Fukuoka T."/>
            <person name="Imura T."/>
            <person name="Machida M."/>
            <person name="Kitamoto D."/>
        </authorList>
    </citation>
    <scope>NUCLEOTIDE SEQUENCE [LARGE SCALE GENOMIC DNA]</scope>
    <source>
        <strain evidence="5">T-34</strain>
    </source>
</reference>
<dbReference type="OrthoDB" id="1715191at2759"/>
<organism evidence="4 5">
    <name type="scientific">Pseudozyma antarctica (strain T-34)</name>
    <name type="common">Yeast</name>
    <name type="synonym">Candida antarctica</name>
    <dbReference type="NCBI Taxonomy" id="1151754"/>
    <lineage>
        <taxon>Eukaryota</taxon>
        <taxon>Fungi</taxon>
        <taxon>Dikarya</taxon>
        <taxon>Basidiomycota</taxon>
        <taxon>Ustilaginomycotina</taxon>
        <taxon>Ustilaginomycetes</taxon>
        <taxon>Ustilaginales</taxon>
        <taxon>Ustilaginaceae</taxon>
        <taxon>Moesziomyces</taxon>
    </lineage>
</organism>
<gene>
    <name evidence="4" type="ORF">PANT_9c00161</name>
</gene>
<dbReference type="Gene3D" id="2.130.10.10">
    <property type="entry name" value="YVTN repeat-like/Quinoprotein amine dehydrogenase"/>
    <property type="match status" value="1"/>
</dbReference>
<dbReference type="EMBL" id="DF196775">
    <property type="protein sequence ID" value="GAC73519.1"/>
    <property type="molecule type" value="Genomic_DNA"/>
</dbReference>
<dbReference type="InterPro" id="IPR019564">
    <property type="entry name" value="Sam37/metaxin_N"/>
</dbReference>
<protein>
    <recommendedName>
        <fullName evidence="3">Mitochondrial outer membrane transport complex Sam37/metaxin N-terminal domain-containing protein</fullName>
    </recommendedName>
</protein>
<feature type="domain" description="Mitochondrial outer membrane transport complex Sam37/metaxin N-terminal" evidence="3">
    <location>
        <begin position="39"/>
        <end position="151"/>
    </location>
</feature>
<dbReference type="GO" id="GO:0017057">
    <property type="term" value="F:6-phosphogluconolactonase activity"/>
    <property type="evidence" value="ECO:0007669"/>
    <property type="project" value="TreeGrafter"/>
</dbReference>
<sequence>MSTSAQASTSATGTAERILRLHVWGSHATLPTLDPTSLYAAALLHATFTHNEQVRIQLASASTSLARVPLLQVLDEHSETVQLIDSVDEIRSFCTSAGLDAAVAADAEKAAKQTALHALLDDQLLDLTLHSLFSLPSNYRTVTAPAYSAVGGVRPLTSSNPLAKLAALPAAFQPSIPARLRNVVGARLTAAGLWGLGGKETAMQSSESDDLAARAGIVPTKKRGLGASAKQATRDEFERSKLVNRARDVLDVVSAALPSSPALYMLDAPEPSSVDAHVLAYLAPLVFAQPKLPIDALPRLIESSYPTLAAYLATVRERLFPAQATWVSPSDVQSSPPVLAGTQASSSLLSYFWPFDSSSKASDFAPPPTGTDTRSHARPAAPSSAPRPARPNGAPSQSPEDRRLRWGRALWICSALVGLVGYTFASGIVSVQFVDSDSLDDDDDDDYDEEEEEGEDDEDEDDGGDDDGGWQVQGEDDEDDELDELDLEGDDDDDDEYDATTSCGGATSALASGVGEQVCARRRHVVTGTFNSPDLFVLEYDTLAQTLSILHQIRAEGPHQYLAYGESSSGGTVYATTWGSPSTLSAWHVTDDYGLSFGNHVPITATGSYVHVQPPPYASLTSPSFGSTPGLARWLGSAGGPTGELHRLDPETGRIGDKVHELVFLPGGAADLEKADKSRKALRYGAHSFDCSSTAADQVAFVADLGANAVQAYSFPDLEHLYTVPSAEDGDGPRHSIPHPHLPLLFTVTEHTNFVDVYRLPSARGQQPVHIARADMLAPSQAAHRHDFRGDTLRFSSDLRFLFATTRGMTPATKGLFVAYRLDVSDLDVKLTLVQRFETRTSGGKANAIELAPAPPEHDLLILTDDELGFMDVLTFDPTSATFDVKATAQLPPLDDGKPQGASHAIWLP</sequence>
<feature type="region of interest" description="Disordered" evidence="2">
    <location>
        <begin position="436"/>
        <end position="506"/>
    </location>
</feature>
<proteinExistence type="inferred from homology"/>